<keyword evidence="2" id="KW-0862">Zinc</keyword>
<comment type="caution">
    <text evidence="5">The sequence shown here is derived from an EMBL/GenBank/DDBJ whole genome shotgun (WGS) entry which is preliminary data.</text>
</comment>
<feature type="region of interest" description="Disordered" evidence="3">
    <location>
        <begin position="391"/>
        <end position="416"/>
    </location>
</feature>
<reference evidence="5" key="1">
    <citation type="submission" date="2021-08" db="EMBL/GenBank/DDBJ databases">
        <authorList>
            <person name="Misof B."/>
            <person name="Oliver O."/>
            <person name="Podsiadlowski L."/>
            <person name="Donath A."/>
            <person name="Peters R."/>
            <person name="Mayer C."/>
            <person name="Rust J."/>
            <person name="Gunkel S."/>
            <person name="Lesny P."/>
            <person name="Martin S."/>
            <person name="Oeyen J.P."/>
            <person name="Petersen M."/>
            <person name="Panagiotis P."/>
            <person name="Wilbrandt J."/>
            <person name="Tanja T."/>
        </authorList>
    </citation>
    <scope>NUCLEOTIDE SEQUENCE</scope>
    <source>
        <strain evidence="5">GBR_01_08_01A</strain>
        <tissue evidence="5">Thorax + abdomen</tissue>
    </source>
</reference>
<dbReference type="SUPFAM" id="SSF46689">
    <property type="entry name" value="Homeodomain-like"/>
    <property type="match status" value="1"/>
</dbReference>
<sequence>MGRGKSLSEKEKDAILAYTKEDLSIREISRRLGRSHKVILNFINNPDTYGRNKKGGPKKKLTPRTERTIIKAASNTQKSCNQIVKECNLDVSRWTVYRVLKNNPYITRQKLKSAPKLLTRHKIARLEYVRENMNRDWNRVTFIVFNFNSKYDESTFYVCGTVDDIVNGKYPVSRTQARRMFELLILEVRYENVVDGNGSLGLRRLWKRNHFRSKQKLKGVSMHMFECQNTLPCASDGQVLNLSQKLIGIGNPVDDKLLAVIMIAGLPPEYKPLVMGIDGSGKEITSDLIKNKLLQEEIKTQKETESSDVAFTSKSEQRHPTKKFYRKELRCYGCNKRGHVMSQCCRDVVFFENEFGSGHEETVREDAAQFDPDEPIHYIAKEDVVTQNDNVNSEETINEEKVPGTSSEASSEERRYPLRERKSRYFPDQIRHEAFVASSGEPTTVDEALSSDEKLEWKSAMDKEFKSLKENQVWDLTTLRQGIPPSDCYCR</sequence>
<keyword evidence="2" id="KW-0479">Metal-binding</keyword>
<evidence type="ECO:0000259" key="4">
    <source>
        <dbReference type="PROSITE" id="PS50158"/>
    </source>
</evidence>
<evidence type="ECO:0000313" key="5">
    <source>
        <dbReference type="EMBL" id="KAK2578335.1"/>
    </source>
</evidence>
<comment type="subcellular location">
    <subcellularLocation>
        <location evidence="1">Nucleus</location>
    </subcellularLocation>
</comment>
<dbReference type="InterPro" id="IPR025898">
    <property type="entry name" value="Tc3_transposase_DNA-bd_dom"/>
</dbReference>
<organism evidence="5 6">
    <name type="scientific">Odynerus spinipes</name>
    <dbReference type="NCBI Taxonomy" id="1348599"/>
    <lineage>
        <taxon>Eukaryota</taxon>
        <taxon>Metazoa</taxon>
        <taxon>Ecdysozoa</taxon>
        <taxon>Arthropoda</taxon>
        <taxon>Hexapoda</taxon>
        <taxon>Insecta</taxon>
        <taxon>Pterygota</taxon>
        <taxon>Neoptera</taxon>
        <taxon>Endopterygota</taxon>
        <taxon>Hymenoptera</taxon>
        <taxon>Apocrita</taxon>
        <taxon>Aculeata</taxon>
        <taxon>Vespoidea</taxon>
        <taxon>Vespidae</taxon>
        <taxon>Eumeninae</taxon>
        <taxon>Odynerus</taxon>
    </lineage>
</organism>
<protein>
    <recommendedName>
        <fullName evidence="4">CCHC-type domain-containing protein</fullName>
    </recommendedName>
</protein>
<dbReference type="Proteomes" id="UP001258017">
    <property type="component" value="Unassembled WGS sequence"/>
</dbReference>
<dbReference type="Pfam" id="PF21517">
    <property type="entry name" value="HTH_Tnp_Tc3_2_like"/>
    <property type="match status" value="1"/>
</dbReference>
<feature type="domain" description="CCHC-type" evidence="4">
    <location>
        <begin position="330"/>
        <end position="344"/>
    </location>
</feature>
<gene>
    <name evidence="5" type="ORF">KPH14_001331</name>
</gene>
<dbReference type="Pfam" id="PF11427">
    <property type="entry name" value="HTH_Tnp_Tc3_1"/>
    <property type="match status" value="1"/>
</dbReference>
<dbReference type="GO" id="GO:0003677">
    <property type="term" value="F:DNA binding"/>
    <property type="evidence" value="ECO:0007669"/>
    <property type="project" value="InterPro"/>
</dbReference>
<evidence type="ECO:0000256" key="3">
    <source>
        <dbReference type="SAM" id="MobiDB-lite"/>
    </source>
</evidence>
<keyword evidence="6" id="KW-1185">Reference proteome</keyword>
<reference evidence="5" key="2">
    <citation type="journal article" date="2023" name="Commun. Biol.">
        <title>Intrasexual cuticular hydrocarbon dimorphism in a wasp sheds light on hydrocarbon biosynthesis genes in Hymenoptera.</title>
        <authorList>
            <person name="Moris V.C."/>
            <person name="Podsiadlowski L."/>
            <person name="Martin S."/>
            <person name="Oeyen J.P."/>
            <person name="Donath A."/>
            <person name="Petersen M."/>
            <person name="Wilbrandt J."/>
            <person name="Misof B."/>
            <person name="Liedtke D."/>
            <person name="Thamm M."/>
            <person name="Scheiner R."/>
            <person name="Schmitt T."/>
            <person name="Niehuis O."/>
        </authorList>
    </citation>
    <scope>NUCLEOTIDE SEQUENCE</scope>
    <source>
        <strain evidence="5">GBR_01_08_01A</strain>
    </source>
</reference>
<dbReference type="GO" id="GO:0008270">
    <property type="term" value="F:zinc ion binding"/>
    <property type="evidence" value="ECO:0007669"/>
    <property type="project" value="UniProtKB-KW"/>
</dbReference>
<dbReference type="EMBL" id="JAIFRP010000418">
    <property type="protein sequence ID" value="KAK2578335.1"/>
    <property type="molecule type" value="Genomic_DNA"/>
</dbReference>
<dbReference type="AlphaFoldDB" id="A0AAD9RF77"/>
<evidence type="ECO:0000313" key="6">
    <source>
        <dbReference type="Proteomes" id="UP001258017"/>
    </source>
</evidence>
<dbReference type="Pfam" id="PF14223">
    <property type="entry name" value="Retrotran_gag_2"/>
    <property type="match status" value="1"/>
</dbReference>
<dbReference type="InterPro" id="IPR048703">
    <property type="entry name" value="Tnp_Tc3-like_HTH"/>
</dbReference>
<proteinExistence type="predicted"/>
<name>A0AAD9RF77_9HYME</name>
<dbReference type="PROSITE" id="PS50158">
    <property type="entry name" value="ZF_CCHC"/>
    <property type="match status" value="1"/>
</dbReference>
<accession>A0AAD9RF77</accession>
<dbReference type="Gene3D" id="1.10.10.60">
    <property type="entry name" value="Homeodomain-like"/>
    <property type="match status" value="1"/>
</dbReference>
<keyword evidence="2" id="KW-0863">Zinc-finger</keyword>
<dbReference type="InterPro" id="IPR009057">
    <property type="entry name" value="Homeodomain-like_sf"/>
</dbReference>
<dbReference type="GO" id="GO:0005634">
    <property type="term" value="C:nucleus"/>
    <property type="evidence" value="ECO:0007669"/>
    <property type="project" value="UniProtKB-SubCell"/>
</dbReference>
<dbReference type="InterPro" id="IPR001878">
    <property type="entry name" value="Znf_CCHC"/>
</dbReference>
<dbReference type="Gene3D" id="1.10.10.10">
    <property type="entry name" value="Winged helix-like DNA-binding domain superfamily/Winged helix DNA-binding domain"/>
    <property type="match status" value="1"/>
</dbReference>
<dbReference type="InterPro" id="IPR036388">
    <property type="entry name" value="WH-like_DNA-bd_sf"/>
</dbReference>
<evidence type="ECO:0000256" key="1">
    <source>
        <dbReference type="ARBA" id="ARBA00004123"/>
    </source>
</evidence>
<evidence type="ECO:0000256" key="2">
    <source>
        <dbReference type="PROSITE-ProRule" id="PRU00047"/>
    </source>
</evidence>